<evidence type="ECO:0000313" key="3">
    <source>
        <dbReference type="Proteomes" id="UP000664534"/>
    </source>
</evidence>
<protein>
    <submittedName>
        <fullName evidence="2">Uncharacterized protein</fullName>
    </submittedName>
</protein>
<dbReference type="EMBL" id="CAJPDT010000190">
    <property type="protein sequence ID" value="CAF9942486.1"/>
    <property type="molecule type" value="Genomic_DNA"/>
</dbReference>
<dbReference type="AlphaFoldDB" id="A0A8H3J7X6"/>
<reference evidence="2" key="1">
    <citation type="submission" date="2021-03" db="EMBL/GenBank/DDBJ databases">
        <authorList>
            <person name="Tagirdzhanova G."/>
        </authorList>
    </citation>
    <scope>NUCLEOTIDE SEQUENCE</scope>
</reference>
<proteinExistence type="predicted"/>
<evidence type="ECO:0000313" key="2">
    <source>
        <dbReference type="EMBL" id="CAF9942486.1"/>
    </source>
</evidence>
<comment type="caution">
    <text evidence="2">The sequence shown here is derived from an EMBL/GenBank/DDBJ whole genome shotgun (WGS) entry which is preliminary data.</text>
</comment>
<gene>
    <name evidence="2" type="ORF">IMSHALPRED_003838</name>
</gene>
<feature type="region of interest" description="Disordered" evidence="1">
    <location>
        <begin position="1"/>
        <end position="59"/>
    </location>
</feature>
<feature type="compositionally biased region" description="Basic and acidic residues" evidence="1">
    <location>
        <begin position="41"/>
        <end position="52"/>
    </location>
</feature>
<evidence type="ECO:0000256" key="1">
    <source>
        <dbReference type="SAM" id="MobiDB-lite"/>
    </source>
</evidence>
<feature type="compositionally biased region" description="Polar residues" evidence="1">
    <location>
        <begin position="10"/>
        <end position="32"/>
    </location>
</feature>
<name>A0A8H3J7X6_9LECA</name>
<feature type="region of interest" description="Disordered" evidence="1">
    <location>
        <begin position="160"/>
        <end position="179"/>
    </location>
</feature>
<organism evidence="2 3">
    <name type="scientific">Imshaugia aleurites</name>
    <dbReference type="NCBI Taxonomy" id="172621"/>
    <lineage>
        <taxon>Eukaryota</taxon>
        <taxon>Fungi</taxon>
        <taxon>Dikarya</taxon>
        <taxon>Ascomycota</taxon>
        <taxon>Pezizomycotina</taxon>
        <taxon>Lecanoromycetes</taxon>
        <taxon>OSLEUM clade</taxon>
        <taxon>Lecanoromycetidae</taxon>
        <taxon>Lecanorales</taxon>
        <taxon>Lecanorineae</taxon>
        <taxon>Parmeliaceae</taxon>
        <taxon>Imshaugia</taxon>
    </lineage>
</organism>
<accession>A0A8H3J7X6</accession>
<keyword evidence="3" id="KW-1185">Reference proteome</keyword>
<dbReference type="Proteomes" id="UP000664534">
    <property type="component" value="Unassembled WGS sequence"/>
</dbReference>
<dbReference type="OrthoDB" id="5411773at2759"/>
<sequence length="211" mass="23272">MSRTDGLGASSPSLHTPSKQTGLSNDDPSAQLMSELLNSIEKPKNGPKDRIIRTPKSRGTNVHSSFAGISVTNAILQLEPPPIDAPVGSKHHPWLRLTGYELLSLRKRMKKNAIWKPSETMILAELMDLGRGFNNYLTAKKKAEAEGTIFVDEDDIASTRPELFTNPSTPEGRPINRGMVLNAAKKRKREGLSELVDDQKESLSKKVLQSF</sequence>